<evidence type="ECO:0000256" key="2">
    <source>
        <dbReference type="ARBA" id="ARBA00022487"/>
    </source>
</evidence>
<keyword evidence="3" id="KW-0808">Transferase</keyword>
<evidence type="ECO:0000256" key="3">
    <source>
        <dbReference type="ARBA" id="ARBA00022679"/>
    </source>
</evidence>
<dbReference type="InterPro" id="IPR002867">
    <property type="entry name" value="IBR_dom"/>
</dbReference>
<keyword evidence="10" id="KW-0325">Glycoprotein</keyword>
<dbReference type="Proteomes" id="UP000708208">
    <property type="component" value="Unassembled WGS sequence"/>
</dbReference>
<dbReference type="InterPro" id="IPR002018">
    <property type="entry name" value="CarbesteraseB"/>
</dbReference>
<protein>
    <recommendedName>
        <fullName evidence="13">RING-type domain-containing protein</fullName>
    </recommendedName>
</protein>
<evidence type="ECO:0000256" key="4">
    <source>
        <dbReference type="ARBA" id="ARBA00022723"/>
    </source>
</evidence>
<evidence type="ECO:0000256" key="12">
    <source>
        <dbReference type="SAM" id="SignalP"/>
    </source>
</evidence>
<dbReference type="CDD" id="cd20352">
    <property type="entry name" value="Rcat_RBR_RNF144"/>
    <property type="match status" value="1"/>
</dbReference>
<keyword evidence="11" id="KW-0472">Membrane</keyword>
<evidence type="ECO:0000256" key="5">
    <source>
        <dbReference type="ARBA" id="ARBA00022737"/>
    </source>
</evidence>
<evidence type="ECO:0000259" key="13">
    <source>
        <dbReference type="PROSITE" id="PS51873"/>
    </source>
</evidence>
<keyword evidence="4" id="KW-0479">Metal-binding</keyword>
<name>A0A8J2LNA3_9HEXA</name>
<feature type="signal peptide" evidence="12">
    <location>
        <begin position="1"/>
        <end position="18"/>
    </location>
</feature>
<dbReference type="OrthoDB" id="10009520at2759"/>
<dbReference type="GO" id="GO:0008270">
    <property type="term" value="F:zinc ion binding"/>
    <property type="evidence" value="ECO:0007669"/>
    <property type="project" value="UniProtKB-KW"/>
</dbReference>
<dbReference type="Pfam" id="PF22191">
    <property type="entry name" value="IBR_1"/>
    <property type="match status" value="1"/>
</dbReference>
<evidence type="ECO:0000256" key="1">
    <source>
        <dbReference type="ARBA" id="ARBA00005964"/>
    </source>
</evidence>
<evidence type="ECO:0000313" key="15">
    <source>
        <dbReference type="Proteomes" id="UP000708208"/>
    </source>
</evidence>
<reference evidence="14" key="1">
    <citation type="submission" date="2021-06" db="EMBL/GenBank/DDBJ databases">
        <authorList>
            <person name="Hodson N. C."/>
            <person name="Mongue J. A."/>
            <person name="Jaron S. K."/>
        </authorList>
    </citation>
    <scope>NUCLEOTIDE SEQUENCE</scope>
</reference>
<dbReference type="EMBL" id="CAJVCH010570805">
    <property type="protein sequence ID" value="CAG7835929.1"/>
    <property type="molecule type" value="Genomic_DNA"/>
</dbReference>
<feature type="domain" description="RING-type" evidence="13">
    <location>
        <begin position="1"/>
        <end position="205"/>
    </location>
</feature>
<keyword evidence="9" id="KW-0862">Zinc</keyword>
<keyword evidence="6" id="KW-0863">Zinc-finger</keyword>
<dbReference type="PROSITE" id="PS00122">
    <property type="entry name" value="CARBOXYLESTERASE_B_1"/>
    <property type="match status" value="1"/>
</dbReference>
<dbReference type="FunFam" id="1.20.120.1750:FF:000010">
    <property type="entry name" value="RBR-type E3 ubiquitin transferase"/>
    <property type="match status" value="1"/>
</dbReference>
<dbReference type="Pfam" id="PF00135">
    <property type="entry name" value="COesterase"/>
    <property type="match status" value="1"/>
</dbReference>
<dbReference type="InterPro" id="IPR017907">
    <property type="entry name" value="Znf_RING_CS"/>
</dbReference>
<dbReference type="InterPro" id="IPR044066">
    <property type="entry name" value="TRIAD_supradom"/>
</dbReference>
<dbReference type="PROSITE" id="PS51873">
    <property type="entry name" value="TRIAD"/>
    <property type="match status" value="1"/>
</dbReference>
<evidence type="ECO:0000256" key="8">
    <source>
        <dbReference type="ARBA" id="ARBA00022801"/>
    </source>
</evidence>
<evidence type="ECO:0000256" key="7">
    <source>
        <dbReference type="ARBA" id="ARBA00022786"/>
    </source>
</evidence>
<keyword evidence="5" id="KW-0677">Repeat</keyword>
<proteinExistence type="inferred from homology"/>
<keyword evidence="11" id="KW-0812">Transmembrane</keyword>
<dbReference type="GO" id="GO:0052689">
    <property type="term" value="F:carboxylic ester hydrolase activity"/>
    <property type="evidence" value="ECO:0007669"/>
    <property type="project" value="UniProtKB-KW"/>
</dbReference>
<evidence type="ECO:0000313" key="14">
    <source>
        <dbReference type="EMBL" id="CAG7835929.1"/>
    </source>
</evidence>
<evidence type="ECO:0000256" key="11">
    <source>
        <dbReference type="SAM" id="Phobius"/>
    </source>
</evidence>
<dbReference type="Pfam" id="PF01485">
    <property type="entry name" value="IBR"/>
    <property type="match status" value="1"/>
</dbReference>
<dbReference type="PROSITE" id="PS00518">
    <property type="entry name" value="ZF_RING_1"/>
    <property type="match status" value="1"/>
</dbReference>
<accession>A0A8J2LNA3</accession>
<keyword evidence="8" id="KW-0378">Hydrolase</keyword>
<comment type="similarity">
    <text evidence="1">Belongs to the type-B carboxylesterase/lipase family.</text>
</comment>
<evidence type="ECO:0000256" key="6">
    <source>
        <dbReference type="ARBA" id="ARBA00022771"/>
    </source>
</evidence>
<evidence type="ECO:0000256" key="9">
    <source>
        <dbReference type="ARBA" id="ARBA00022833"/>
    </source>
</evidence>
<sequence length="804" mass="90773">MKRKFLLSVLCLIAYVSFEIQEGAYEISCPDANCEKQGVLTLAEIEALVPKSLVDKHAKFRLYREIEKDGQLTWCPSPGCETVCRIQEGAEKDLSGVRRSTITCTTCSKTFCADCKLNSHPDISCESHRRKLVKQGKLVVDESEIYSIKSIKKCPFCHVPIEKDSGCAQMMCKRCKHVFCWYCLTSLDDDFLLRHYDKGPCKNKLGHSRASVVWHRAQVIGIFAGFGILVLLASPLLILAAPCLLCCRCGYCANKLDPKDPVQLDGSDFDEWLGIPYGKPPVGELRFQSPQPAEKWEGVRDGSNYGAQCPQPSMISFDGSSYNGDEDCLSLNVHSPKITLQKLLPVMVWIHGGAFQFGSSSEYRPIFFMDEDVVVVTINYRLNAFGFLNIGDKNIRGNMGLKDQVLALKWVKQNIEAFGGDSNKITVFGESAGGVSTHYLLLSPSTKGLFHKAISQSGVASQPWGSDTTEVAKKYTEKFAAELNCPTGNSAELIQCLREKSVDDLINAANIEIKKENMVNPHKDGHWFRPSVEAIDDEEAFLTQHPLDAVKEHKFHRIPWMSGVNAHEGLITSLGFHKSEAAMQAYEENWTENVLRTFNVPKDTPDAETKAAKIRNLYFPKTAEPLTKEQKLEKYTQLFSDSFFNHHASYSYWVQKPYMPVYLYYYNRHGGPSMAPLIAGLQDRFPVLIEFGIFIAKSIFNSILGTKKDYGVCHADDIAMLFIMNGIFDVQKDDSADYKFSKDMVKLWAQFATDDEKMEFRGVKWTKQKHTPGRLHYFELSETPKVIQEPFEERVETLTSILKW</sequence>
<dbReference type="AlphaFoldDB" id="A0A8J2LNA3"/>
<dbReference type="InterPro" id="IPR019826">
    <property type="entry name" value="Carboxylesterase_B_AS"/>
</dbReference>
<keyword evidence="12" id="KW-0732">Signal</keyword>
<gene>
    <name evidence="14" type="ORF">AFUS01_LOCUS45236</name>
</gene>
<evidence type="ECO:0000256" key="10">
    <source>
        <dbReference type="ARBA" id="ARBA00023180"/>
    </source>
</evidence>
<keyword evidence="11" id="KW-1133">Transmembrane helix</keyword>
<dbReference type="PANTHER" id="PTHR43142">
    <property type="entry name" value="CARBOXYLIC ESTER HYDROLASE"/>
    <property type="match status" value="1"/>
</dbReference>
<feature type="transmembrane region" description="Helical" evidence="11">
    <location>
        <begin position="219"/>
        <end position="245"/>
    </location>
</feature>
<organism evidence="14 15">
    <name type="scientific">Allacma fusca</name>
    <dbReference type="NCBI Taxonomy" id="39272"/>
    <lineage>
        <taxon>Eukaryota</taxon>
        <taxon>Metazoa</taxon>
        <taxon>Ecdysozoa</taxon>
        <taxon>Arthropoda</taxon>
        <taxon>Hexapoda</taxon>
        <taxon>Collembola</taxon>
        <taxon>Symphypleona</taxon>
        <taxon>Sminthuridae</taxon>
        <taxon>Allacma</taxon>
    </lineage>
</organism>
<comment type="caution">
    <text evidence="14">The sequence shown here is derived from an EMBL/GenBank/DDBJ whole genome shotgun (WGS) entry which is preliminary data.</text>
</comment>
<keyword evidence="7" id="KW-0833">Ubl conjugation pathway</keyword>
<keyword evidence="15" id="KW-1185">Reference proteome</keyword>
<dbReference type="PANTHER" id="PTHR43142:SF1">
    <property type="entry name" value="CARBOXYLIC ESTER HYDROLASE"/>
    <property type="match status" value="1"/>
</dbReference>
<keyword evidence="2" id="KW-0719">Serine esterase</keyword>
<dbReference type="SMART" id="SM00647">
    <property type="entry name" value="IBR"/>
    <property type="match status" value="2"/>
</dbReference>
<dbReference type="GO" id="GO:0016740">
    <property type="term" value="F:transferase activity"/>
    <property type="evidence" value="ECO:0007669"/>
    <property type="project" value="UniProtKB-KW"/>
</dbReference>
<feature type="chain" id="PRO_5035188324" description="RING-type domain-containing protein" evidence="12">
    <location>
        <begin position="19"/>
        <end position="804"/>
    </location>
</feature>